<dbReference type="RefSeq" id="WP_014033291.1">
    <property type="nucleotide sequence ID" value="NC_015945.1"/>
</dbReference>
<reference evidence="3" key="1">
    <citation type="submission" date="2011-08" db="EMBL/GenBank/DDBJ databases">
        <title>The complete genome of Muricauda ruestringensis DSM 13258.</title>
        <authorList>
            <person name="Lucas S."/>
            <person name="Han J."/>
            <person name="Lapidus A."/>
            <person name="Bruce D."/>
            <person name="Goodwin L."/>
            <person name="Pitluck S."/>
            <person name="Peters L."/>
            <person name="Kyrpides N."/>
            <person name="Mavromatis K."/>
            <person name="Ivanova N."/>
            <person name="Ovchinnikova G."/>
            <person name="Teshima H."/>
            <person name="Detter J.C."/>
            <person name="Tapia R."/>
            <person name="Han C."/>
            <person name="Land M."/>
            <person name="Hauser L."/>
            <person name="Markowitz V."/>
            <person name="Cheng J.-F."/>
            <person name="Hugenholtz P."/>
            <person name="Woyke T."/>
            <person name="Wu D."/>
            <person name="Spring S."/>
            <person name="Schroeder M."/>
            <person name="Brambilla E."/>
            <person name="Klenk H.-P."/>
            <person name="Eisen J.A."/>
        </authorList>
    </citation>
    <scope>NUCLEOTIDE SEQUENCE [LARGE SCALE GENOMIC DNA]</scope>
    <source>
        <strain evidence="3">DSM 13258 / LMG 19739 / B1</strain>
    </source>
</reference>
<dbReference type="Pfam" id="PF00144">
    <property type="entry name" value="Beta-lactamase"/>
    <property type="match status" value="1"/>
</dbReference>
<sequence length="370" mass="41510">MGHLFTHIKNLFSTFPKVKPLEGLHGPEKANVLFHNLVAEQKVPGLAVIILDNGEKVLQKGYGFADLENRDKVDPKRTVFRIASISKCITGLALGKMVEDGIVDLNESFYNYVPYYPRKKYDFTLRQLAGHTAGIRGYRGKEFALNQDYSIKDGIKVFKNDPLFFKPGTSYLYNSFDYVLLSLAMQEASGVPFQDYVKEHILIPLELKNTFSPKDFNVSSSLSTTLKINSQVENKTQFYTKRALCFTKAVEVNNTYKLAGGGYLSTCEDVAKLGQSVLERKLLKKETYDQLFTSQIVDGKSTYYGLGFQVSQDNNGRKFVGHVGSSVGAYTNLFIYPEQEKVIAILINCTDPKVQKELDLAIDAIFDGTV</sequence>
<dbReference type="GO" id="GO:0008233">
    <property type="term" value="F:peptidase activity"/>
    <property type="evidence" value="ECO:0007669"/>
    <property type="project" value="TreeGrafter"/>
</dbReference>
<evidence type="ECO:0000313" key="2">
    <source>
        <dbReference type="EMBL" id="AEM71010.1"/>
    </source>
</evidence>
<dbReference type="InterPro" id="IPR001466">
    <property type="entry name" value="Beta-lactam-related"/>
</dbReference>
<dbReference type="InterPro" id="IPR052794">
    <property type="entry name" value="Mito_Ser_Protease_LACTB"/>
</dbReference>
<evidence type="ECO:0000313" key="3">
    <source>
        <dbReference type="Proteomes" id="UP000008908"/>
    </source>
</evidence>
<protein>
    <submittedName>
        <fullName evidence="2">Beta-lactamase</fullName>
    </submittedName>
</protein>
<dbReference type="Proteomes" id="UP000008908">
    <property type="component" value="Chromosome"/>
</dbReference>
<dbReference type="InterPro" id="IPR012338">
    <property type="entry name" value="Beta-lactam/transpept-like"/>
</dbReference>
<dbReference type="PANTHER" id="PTHR46520:SF1">
    <property type="entry name" value="SERINE BETA-LACTAMASE-LIKE PROTEIN LACTB, MITOCHONDRIAL"/>
    <property type="match status" value="1"/>
</dbReference>
<evidence type="ECO:0000259" key="1">
    <source>
        <dbReference type="Pfam" id="PF00144"/>
    </source>
</evidence>
<dbReference type="eggNOG" id="COG1680">
    <property type="taxonomic scope" value="Bacteria"/>
</dbReference>
<keyword evidence="3" id="KW-1185">Reference proteome</keyword>
<name>G2PKJ1_ALLRU</name>
<reference evidence="2 3" key="2">
    <citation type="journal article" date="2012" name="Stand. Genomic Sci.">
        <title>Complete genome sequence of the facultatively anaerobic, appendaged bacterium Muricauda ruestringensis type strain (B1(T)).</title>
        <authorList>
            <person name="Huntemann M."/>
            <person name="Teshima H."/>
            <person name="Lapidus A."/>
            <person name="Nolan M."/>
            <person name="Lucas S."/>
            <person name="Hammon N."/>
            <person name="Deshpande S."/>
            <person name="Cheng J.F."/>
            <person name="Tapia R."/>
            <person name="Goodwin L.A."/>
            <person name="Pitluck S."/>
            <person name="Liolios K."/>
            <person name="Pagani I."/>
            <person name="Ivanova N."/>
            <person name="Mavromatis K."/>
            <person name="Mikhailova N."/>
            <person name="Pati A."/>
            <person name="Chen A."/>
            <person name="Palaniappan K."/>
            <person name="Land M."/>
            <person name="Hauser L."/>
            <person name="Pan C."/>
            <person name="Brambilla E.M."/>
            <person name="Rohde M."/>
            <person name="Spring S."/>
            <person name="Goker M."/>
            <person name="Detter J.C."/>
            <person name="Bristow J."/>
            <person name="Eisen J.A."/>
            <person name="Markowitz V."/>
            <person name="Hugenholtz P."/>
            <person name="Kyrpides N.C."/>
            <person name="Klenk H.P."/>
            <person name="Woyke T."/>
        </authorList>
    </citation>
    <scope>NUCLEOTIDE SEQUENCE [LARGE SCALE GENOMIC DNA]</scope>
    <source>
        <strain evidence="3">DSM 13258 / LMG 19739 / B1</strain>
    </source>
</reference>
<dbReference type="HOGENOM" id="CLU_020027_0_2_10"/>
<dbReference type="GO" id="GO:0019216">
    <property type="term" value="P:regulation of lipid metabolic process"/>
    <property type="evidence" value="ECO:0007669"/>
    <property type="project" value="TreeGrafter"/>
</dbReference>
<feature type="domain" description="Beta-lactamase-related" evidence="1">
    <location>
        <begin position="33"/>
        <end position="359"/>
    </location>
</feature>
<dbReference type="SUPFAM" id="SSF56601">
    <property type="entry name" value="beta-lactamase/transpeptidase-like"/>
    <property type="match status" value="1"/>
</dbReference>
<dbReference type="PANTHER" id="PTHR46520">
    <property type="entry name" value="SERINE BETA-LACTAMASE-LIKE PROTEIN LACTB, MITOCHONDRIAL"/>
    <property type="match status" value="1"/>
</dbReference>
<dbReference type="AlphaFoldDB" id="G2PKJ1"/>
<dbReference type="KEGG" id="mrs:Murru_1971"/>
<organism evidence="2 3">
    <name type="scientific">Allomuricauda ruestringensis (strain DSM 13258 / CIP 107369 / LMG 19739 / B1)</name>
    <name type="common">Muricauda ruestringensis</name>
    <dbReference type="NCBI Taxonomy" id="886377"/>
    <lineage>
        <taxon>Bacteria</taxon>
        <taxon>Pseudomonadati</taxon>
        <taxon>Bacteroidota</taxon>
        <taxon>Flavobacteriia</taxon>
        <taxon>Flavobacteriales</taxon>
        <taxon>Flavobacteriaceae</taxon>
        <taxon>Flagellimonas</taxon>
    </lineage>
</organism>
<dbReference type="EMBL" id="CP002999">
    <property type="protein sequence ID" value="AEM71010.1"/>
    <property type="molecule type" value="Genomic_DNA"/>
</dbReference>
<dbReference type="GO" id="GO:0006508">
    <property type="term" value="P:proteolysis"/>
    <property type="evidence" value="ECO:0007669"/>
    <property type="project" value="TreeGrafter"/>
</dbReference>
<proteinExistence type="predicted"/>
<dbReference type="Gene3D" id="3.40.710.10">
    <property type="entry name" value="DD-peptidase/beta-lactamase superfamily"/>
    <property type="match status" value="1"/>
</dbReference>
<dbReference type="STRING" id="886377.Murru_1971"/>
<accession>G2PKJ1</accession>
<gene>
    <name evidence="2" type="ordered locus">Murru_1971</name>
</gene>